<dbReference type="Pfam" id="PF01883">
    <property type="entry name" value="FeS_assembly_P"/>
    <property type="match status" value="1"/>
</dbReference>
<dbReference type="KEGG" id="hdi:HDIA_3871"/>
<proteinExistence type="predicted"/>
<evidence type="ECO:0000313" key="3">
    <source>
        <dbReference type="Proteomes" id="UP000223606"/>
    </source>
</evidence>
<accession>A0A2C9DAR2</accession>
<dbReference type="SUPFAM" id="SSF117916">
    <property type="entry name" value="Fe-S cluster assembly (FSCA) domain-like"/>
    <property type="match status" value="1"/>
</dbReference>
<dbReference type="AlphaFoldDB" id="A0A2C9DAR2"/>
<name>A0A2C9DAR2_9HYPH</name>
<dbReference type="EMBL" id="LT960614">
    <property type="protein sequence ID" value="SON57412.1"/>
    <property type="molecule type" value="Genomic_DNA"/>
</dbReference>
<keyword evidence="3" id="KW-1185">Reference proteome</keyword>
<evidence type="ECO:0000259" key="1">
    <source>
        <dbReference type="Pfam" id="PF01883"/>
    </source>
</evidence>
<dbReference type="Gene3D" id="3.30.300.130">
    <property type="entry name" value="Fe-S cluster assembly (FSCA)"/>
    <property type="match status" value="1"/>
</dbReference>
<sequence>MTMSTRDHQRLEAEMWRALDSVNDPELDESVTSMGFVERAVVDGQGNIQVDFRLPTYWCSPNFAFLMLDDLRRALGGLSWSPAFSIELHDHMFAEEVNEGLAAGKPFEDIFGELAGDQGLDELRATFAMKAYKRRQEAVLRGLRLEGFTDEEIVGMDVGTLDAVPLGDSEASSQKPRYRSALLSRWAELDPSDPAFPTWEGQSIPADGLNDYLSELRRLRVNMEFSGALCRGLKSARYKEMEMVDGEPTLVDFILDRVPPRQPCETLGAGSGR</sequence>
<protein>
    <recommendedName>
        <fullName evidence="1">MIP18 family-like domain-containing protein</fullName>
    </recommendedName>
</protein>
<dbReference type="RefSeq" id="WP_197708047.1">
    <property type="nucleotide sequence ID" value="NZ_LT960614.1"/>
</dbReference>
<gene>
    <name evidence="2" type="ORF">HDIA_3871</name>
</gene>
<feature type="domain" description="MIP18 family-like" evidence="1">
    <location>
        <begin position="13"/>
        <end position="80"/>
    </location>
</feature>
<dbReference type="InterPro" id="IPR002744">
    <property type="entry name" value="MIP18-like"/>
</dbReference>
<dbReference type="Proteomes" id="UP000223606">
    <property type="component" value="Chromosome 1"/>
</dbReference>
<evidence type="ECO:0000313" key="2">
    <source>
        <dbReference type="EMBL" id="SON57412.1"/>
    </source>
</evidence>
<dbReference type="InterPro" id="IPR034904">
    <property type="entry name" value="FSCA_dom_sf"/>
</dbReference>
<reference evidence="3" key="1">
    <citation type="submission" date="2017-09" db="EMBL/GenBank/DDBJ databases">
        <title>Genome sequence of Nannocystis excedens DSM 71.</title>
        <authorList>
            <person name="Blom J."/>
        </authorList>
    </citation>
    <scope>NUCLEOTIDE SEQUENCE [LARGE SCALE GENOMIC DNA]</scope>
    <source>
        <strain evidence="3">type strain: E19</strain>
    </source>
</reference>
<organism evidence="2 3">
    <name type="scientific">Hartmannibacter diazotrophicus</name>
    <dbReference type="NCBI Taxonomy" id="1482074"/>
    <lineage>
        <taxon>Bacteria</taxon>
        <taxon>Pseudomonadati</taxon>
        <taxon>Pseudomonadota</taxon>
        <taxon>Alphaproteobacteria</taxon>
        <taxon>Hyphomicrobiales</taxon>
        <taxon>Pleomorphomonadaceae</taxon>
        <taxon>Hartmannibacter</taxon>
    </lineage>
</organism>